<dbReference type="STRING" id="75922.BST47_02710"/>
<dbReference type="Proteomes" id="UP000192411">
    <property type="component" value="Unassembled WGS sequence"/>
</dbReference>
<keyword evidence="2" id="KW-1185">Reference proteome</keyword>
<dbReference type="SUPFAM" id="SSF55961">
    <property type="entry name" value="Bet v1-like"/>
    <property type="match status" value="1"/>
</dbReference>
<organism evidence="1 2">
    <name type="scientific">Mycolicibacterium tusciae</name>
    <dbReference type="NCBI Taxonomy" id="75922"/>
    <lineage>
        <taxon>Bacteria</taxon>
        <taxon>Bacillati</taxon>
        <taxon>Actinomycetota</taxon>
        <taxon>Actinomycetes</taxon>
        <taxon>Mycobacteriales</taxon>
        <taxon>Mycobacteriaceae</taxon>
        <taxon>Mycolicibacterium</taxon>
    </lineage>
</organism>
<dbReference type="AlphaFoldDB" id="A0A1X0K0Z1"/>
<name>A0A1X0K0Z1_9MYCO</name>
<dbReference type="Gene3D" id="3.30.530.20">
    <property type="match status" value="1"/>
</dbReference>
<protein>
    <submittedName>
        <fullName evidence="1">Polyketide cyclase</fullName>
    </submittedName>
</protein>
<reference evidence="1 2" key="1">
    <citation type="submission" date="2017-02" db="EMBL/GenBank/DDBJ databases">
        <title>The new phylogeny of genus Mycobacterium.</title>
        <authorList>
            <person name="Tortoli E."/>
            <person name="Trovato A."/>
            <person name="Cirillo D.M."/>
        </authorList>
    </citation>
    <scope>NUCLEOTIDE SEQUENCE [LARGE SCALE GENOMIC DNA]</scope>
    <source>
        <strain evidence="1 2">DSM 44338</strain>
    </source>
</reference>
<accession>A0A1X0K0Z1</accession>
<gene>
    <name evidence="1" type="ORF">BST47_02710</name>
</gene>
<dbReference type="RefSeq" id="WP_083123630.1">
    <property type="nucleotide sequence ID" value="NZ_MVIM01000001.1"/>
</dbReference>
<evidence type="ECO:0000313" key="1">
    <source>
        <dbReference type="EMBL" id="ORB68813.1"/>
    </source>
</evidence>
<dbReference type="EMBL" id="MVIM01000001">
    <property type="protein sequence ID" value="ORB68813.1"/>
    <property type="molecule type" value="Genomic_DNA"/>
</dbReference>
<sequence length="162" mass="17962">MTERIEVPRTIPAPAADIFAVLCDPQGHVAIDATGMLQDADGDPARAVGDSFVVHMDREALNDYPLGKYDVTVSITEFEQDRLIAWTIFGQLKPDIGHVYGYRLEPVDGGTLVTSFYDWSNIDQHWRDANIFPIVSELALRGTLGILDRTVRRGYPKASTKG</sequence>
<comment type="caution">
    <text evidence="1">The sequence shown here is derived from an EMBL/GenBank/DDBJ whole genome shotgun (WGS) entry which is preliminary data.</text>
</comment>
<evidence type="ECO:0000313" key="2">
    <source>
        <dbReference type="Proteomes" id="UP000192411"/>
    </source>
</evidence>
<proteinExistence type="predicted"/>
<dbReference type="OrthoDB" id="6624781at2"/>
<dbReference type="InterPro" id="IPR023393">
    <property type="entry name" value="START-like_dom_sf"/>
</dbReference>